<accession>A0A1G6GTR7</accession>
<name>A0A1G6GTR7_9MICO</name>
<dbReference type="AlphaFoldDB" id="A0A1G6GTR7"/>
<reference evidence="3 4" key="1">
    <citation type="submission" date="2016-09" db="EMBL/GenBank/DDBJ databases">
        <authorList>
            <person name="Capua I."/>
            <person name="De Benedictis P."/>
            <person name="Joannis T."/>
            <person name="Lombin L.H."/>
            <person name="Cattoli G."/>
        </authorList>
    </citation>
    <scope>NUCLEOTIDE SEQUENCE [LARGE SCALE GENOMIC DNA]</scope>
    <source>
        <strain evidence="3 4">ISLP-3</strain>
    </source>
</reference>
<protein>
    <submittedName>
        <fullName evidence="3">Nucleotide-binding universal stress protein, UspA family</fullName>
    </submittedName>
</protein>
<organism evidence="3 4">
    <name type="scientific">Sanguibacter gelidistatuariae</name>
    <dbReference type="NCBI Taxonomy" id="1814289"/>
    <lineage>
        <taxon>Bacteria</taxon>
        <taxon>Bacillati</taxon>
        <taxon>Actinomycetota</taxon>
        <taxon>Actinomycetes</taxon>
        <taxon>Micrococcales</taxon>
        <taxon>Sanguibacteraceae</taxon>
        <taxon>Sanguibacter</taxon>
    </lineage>
</organism>
<feature type="domain" description="UspA" evidence="2">
    <location>
        <begin position="155"/>
        <end position="287"/>
    </location>
</feature>
<dbReference type="Pfam" id="PF00582">
    <property type="entry name" value="Usp"/>
    <property type="match status" value="2"/>
</dbReference>
<dbReference type="PANTHER" id="PTHR31964">
    <property type="entry name" value="ADENINE NUCLEOTIDE ALPHA HYDROLASES-LIKE SUPERFAMILY PROTEIN"/>
    <property type="match status" value="1"/>
</dbReference>
<dbReference type="InterPro" id="IPR006016">
    <property type="entry name" value="UspA"/>
</dbReference>
<dbReference type="InterPro" id="IPR014729">
    <property type="entry name" value="Rossmann-like_a/b/a_fold"/>
</dbReference>
<feature type="domain" description="UspA" evidence="2">
    <location>
        <begin position="3"/>
        <end position="138"/>
    </location>
</feature>
<dbReference type="RefSeq" id="WP_093180502.1">
    <property type="nucleotide sequence ID" value="NZ_FMYH01000001.1"/>
</dbReference>
<keyword evidence="4" id="KW-1185">Reference proteome</keyword>
<evidence type="ECO:0000313" key="3">
    <source>
        <dbReference type="EMBL" id="SDB85430.1"/>
    </source>
</evidence>
<evidence type="ECO:0000313" key="4">
    <source>
        <dbReference type="Proteomes" id="UP000199039"/>
    </source>
</evidence>
<dbReference type="PRINTS" id="PR01438">
    <property type="entry name" value="UNVRSLSTRESS"/>
</dbReference>
<dbReference type="EMBL" id="FMYH01000001">
    <property type="protein sequence ID" value="SDB85430.1"/>
    <property type="molecule type" value="Genomic_DNA"/>
</dbReference>
<dbReference type="STRING" id="1814289.SAMN05216410_0473"/>
<dbReference type="Proteomes" id="UP000199039">
    <property type="component" value="Unassembled WGS sequence"/>
</dbReference>
<dbReference type="SUPFAM" id="SSF52402">
    <property type="entry name" value="Adenine nucleotide alpha hydrolases-like"/>
    <property type="match status" value="2"/>
</dbReference>
<dbReference type="PANTHER" id="PTHR31964:SF113">
    <property type="entry name" value="USPA DOMAIN-CONTAINING PROTEIN"/>
    <property type="match status" value="1"/>
</dbReference>
<dbReference type="Gene3D" id="3.40.50.620">
    <property type="entry name" value="HUPs"/>
    <property type="match status" value="2"/>
</dbReference>
<dbReference type="OrthoDB" id="3174546at2"/>
<evidence type="ECO:0000259" key="2">
    <source>
        <dbReference type="Pfam" id="PF00582"/>
    </source>
</evidence>
<gene>
    <name evidence="3" type="ORF">SAMN05216410_0473</name>
</gene>
<evidence type="ECO:0000256" key="1">
    <source>
        <dbReference type="ARBA" id="ARBA00008791"/>
    </source>
</evidence>
<comment type="similarity">
    <text evidence="1">Belongs to the universal stress protein A family.</text>
</comment>
<sequence length="294" mass="30195">MAIVVGVDGSMVSAAALRWAAREAGVREDSLWIVHVRAPGRSRIPFGDGPLMEPDDAAHYGAQLLEEAARIARSEAPDIDIDVQGVTGQVATTLLEAAEEAALVVVGRSGHGTLGTIFLGSVSLRVAVHASCPVVVVPVTSDAHSAHVVAGIAVEAPGARQVLSFALDEAVRRSCRLTVVAAYSIPFAQALRRDPSVYGPYDPINHAVTAASVAALLAHVREERHASLEIDTLVVGEDPAGAITLTGRGAQLTVVGSRGHGTVAGPVLGSVSQAVLRHAGHPVVVVPAGESHLA</sequence>
<proteinExistence type="inferred from homology"/>
<dbReference type="InterPro" id="IPR006015">
    <property type="entry name" value="Universal_stress_UspA"/>
</dbReference>